<evidence type="ECO:0000313" key="1">
    <source>
        <dbReference type="EMBL" id="CAE8639494.1"/>
    </source>
</evidence>
<accession>A0A813HN36</accession>
<comment type="caution">
    <text evidence="1">The sequence shown here is derived from an EMBL/GenBank/DDBJ whole genome shotgun (WGS) entry which is preliminary data.</text>
</comment>
<sequence length="334" mass="36209">VLASSYILGASFDGDSLRLWPDGDLFRSPSGLSSCLAAKGDSIPGVSSFEEVVVALGSRWHEVQEMAVTAFRIAFSVLEPRPPPDQELSSVQSWVQDLSTMLAMDHERQLAVEVPKIHVMFGYLVTRHQHSKSKKTAALPKAIVKTADKTVGKRELLFARHVRIQMWAAAFEIYLADYSSCLHHTRGALLASVTADQAMSCAYGAKDLSVADATALRLKHFVAAEYQQDGDGSVQSLPWASSCPSWPLAVCVVACLSSDVGAAERLLRLHSNGLLAIALAASPAGPPPAMLCLLRGVWTSDKVLKDFFINEMQEPNMKQTPIQQTIAAFAKEDS</sequence>
<organism evidence="1 2">
    <name type="scientific">Polarella glacialis</name>
    <name type="common">Dinoflagellate</name>
    <dbReference type="NCBI Taxonomy" id="89957"/>
    <lineage>
        <taxon>Eukaryota</taxon>
        <taxon>Sar</taxon>
        <taxon>Alveolata</taxon>
        <taxon>Dinophyceae</taxon>
        <taxon>Suessiales</taxon>
        <taxon>Suessiaceae</taxon>
        <taxon>Polarella</taxon>
    </lineage>
</organism>
<keyword evidence="2" id="KW-1185">Reference proteome</keyword>
<dbReference type="Proteomes" id="UP000654075">
    <property type="component" value="Unassembled WGS sequence"/>
</dbReference>
<dbReference type="AlphaFoldDB" id="A0A813HN36"/>
<proteinExistence type="predicted"/>
<gene>
    <name evidence="1" type="ORF">PGLA1383_LOCUS54525</name>
</gene>
<name>A0A813HN36_POLGL</name>
<dbReference type="EMBL" id="CAJNNV010032270">
    <property type="protein sequence ID" value="CAE8639494.1"/>
    <property type="molecule type" value="Genomic_DNA"/>
</dbReference>
<protein>
    <submittedName>
        <fullName evidence="1">Uncharacterized protein</fullName>
    </submittedName>
</protein>
<reference evidence="1" key="1">
    <citation type="submission" date="2021-02" db="EMBL/GenBank/DDBJ databases">
        <authorList>
            <person name="Dougan E. K."/>
            <person name="Rhodes N."/>
            <person name="Thang M."/>
            <person name="Chan C."/>
        </authorList>
    </citation>
    <scope>NUCLEOTIDE SEQUENCE</scope>
</reference>
<feature type="non-terminal residue" evidence="1">
    <location>
        <position position="1"/>
    </location>
</feature>
<evidence type="ECO:0000313" key="2">
    <source>
        <dbReference type="Proteomes" id="UP000654075"/>
    </source>
</evidence>